<evidence type="ECO:0000259" key="8">
    <source>
        <dbReference type="PROSITE" id="PS00651"/>
    </source>
</evidence>
<keyword evidence="2 7" id="KW-0699">rRNA-binding</keyword>
<sequence>MRVILQKDVEKLGKKFEIVEVKNGFARNFLFPKKLAIPATDGNLRGLKKITEKFSQQIEKKRKMGMTIAERINGLNITTSIKTGIDGKSFGSITSADISDLLKIQGIEIDKRNILLEEPIKHPGIYEINVHLGENINAVFKLIVLEEGKS</sequence>
<dbReference type="GO" id="GO:0006412">
    <property type="term" value="P:translation"/>
    <property type="evidence" value="ECO:0007669"/>
    <property type="project" value="UniProtKB-UniRule"/>
</dbReference>
<feature type="domain" description="Ribosomal protein L9" evidence="8">
    <location>
        <begin position="13"/>
        <end position="40"/>
    </location>
</feature>
<evidence type="ECO:0000256" key="2">
    <source>
        <dbReference type="ARBA" id="ARBA00022730"/>
    </source>
</evidence>
<dbReference type="Gene3D" id="3.40.5.10">
    <property type="entry name" value="Ribosomal protein L9, N-terminal domain"/>
    <property type="match status" value="1"/>
</dbReference>
<dbReference type="PROSITE" id="PS00651">
    <property type="entry name" value="RIBOSOMAL_L9"/>
    <property type="match status" value="1"/>
</dbReference>
<reference evidence="9" key="1">
    <citation type="journal article" date="2020" name="mSystems">
        <title>Genome- and Community-Level Interaction Insights into Carbon Utilization and Element Cycling Functions of Hydrothermarchaeota in Hydrothermal Sediment.</title>
        <authorList>
            <person name="Zhou Z."/>
            <person name="Liu Y."/>
            <person name="Xu W."/>
            <person name="Pan J."/>
            <person name="Luo Z.H."/>
            <person name="Li M."/>
        </authorList>
    </citation>
    <scope>NUCLEOTIDE SEQUENCE [LARGE SCALE GENOMIC DNA]</scope>
    <source>
        <strain evidence="9">SpSt-774</strain>
    </source>
</reference>
<organism evidence="9">
    <name type="scientific">candidate division WOR-3 bacterium</name>
    <dbReference type="NCBI Taxonomy" id="2052148"/>
    <lineage>
        <taxon>Bacteria</taxon>
        <taxon>Bacteria division WOR-3</taxon>
    </lineage>
</organism>
<keyword evidence="3 7" id="KW-0694">RNA-binding</keyword>
<proteinExistence type="inferred from homology"/>
<dbReference type="SUPFAM" id="SSF55653">
    <property type="entry name" value="Ribosomal protein L9 C-domain"/>
    <property type="match status" value="1"/>
</dbReference>
<accession>A0A7C4XDU1</accession>
<dbReference type="AlphaFoldDB" id="A0A7C4XDU1"/>
<comment type="caution">
    <text evidence="9">The sequence shown here is derived from an EMBL/GenBank/DDBJ whole genome shotgun (WGS) entry which is preliminary data.</text>
</comment>
<dbReference type="Gene3D" id="3.10.430.100">
    <property type="entry name" value="Ribosomal protein L9, C-terminal domain"/>
    <property type="match status" value="1"/>
</dbReference>
<evidence type="ECO:0000256" key="6">
    <source>
        <dbReference type="ARBA" id="ARBA00035292"/>
    </source>
</evidence>
<evidence type="ECO:0000256" key="4">
    <source>
        <dbReference type="ARBA" id="ARBA00022980"/>
    </source>
</evidence>
<protein>
    <recommendedName>
        <fullName evidence="6 7">Large ribosomal subunit protein bL9</fullName>
    </recommendedName>
</protein>
<dbReference type="Pfam" id="PF01281">
    <property type="entry name" value="Ribosomal_L9_N"/>
    <property type="match status" value="1"/>
</dbReference>
<evidence type="ECO:0000256" key="3">
    <source>
        <dbReference type="ARBA" id="ARBA00022884"/>
    </source>
</evidence>
<dbReference type="NCBIfam" id="TIGR00158">
    <property type="entry name" value="L9"/>
    <property type="match status" value="1"/>
</dbReference>
<dbReference type="EMBL" id="DTGZ01000012">
    <property type="protein sequence ID" value="HGV96811.1"/>
    <property type="molecule type" value="Genomic_DNA"/>
</dbReference>
<dbReference type="InterPro" id="IPR020594">
    <property type="entry name" value="Ribosomal_bL9_bac/chp"/>
</dbReference>
<dbReference type="InterPro" id="IPR036791">
    <property type="entry name" value="Ribosomal_bL9_C_sf"/>
</dbReference>
<dbReference type="InterPro" id="IPR009027">
    <property type="entry name" value="Ribosomal_bL9/RNase_H1_N"/>
</dbReference>
<evidence type="ECO:0000256" key="1">
    <source>
        <dbReference type="ARBA" id="ARBA00010605"/>
    </source>
</evidence>
<dbReference type="InterPro" id="IPR020070">
    <property type="entry name" value="Ribosomal_bL9_N"/>
</dbReference>
<dbReference type="GO" id="GO:0019843">
    <property type="term" value="F:rRNA binding"/>
    <property type="evidence" value="ECO:0007669"/>
    <property type="project" value="UniProtKB-UniRule"/>
</dbReference>
<dbReference type="GO" id="GO:0005840">
    <property type="term" value="C:ribosome"/>
    <property type="evidence" value="ECO:0007669"/>
    <property type="project" value="UniProtKB-KW"/>
</dbReference>
<comment type="function">
    <text evidence="7">Binds to the 23S rRNA.</text>
</comment>
<keyword evidence="5 7" id="KW-0687">Ribonucleoprotein</keyword>
<name>A0A7C4XDU1_UNCW3</name>
<dbReference type="InterPro" id="IPR020069">
    <property type="entry name" value="Ribosomal_bL9_C"/>
</dbReference>
<dbReference type="InterPro" id="IPR000244">
    <property type="entry name" value="Ribosomal_bL9"/>
</dbReference>
<evidence type="ECO:0000313" key="9">
    <source>
        <dbReference type="EMBL" id="HGV96811.1"/>
    </source>
</evidence>
<dbReference type="Pfam" id="PF03948">
    <property type="entry name" value="Ribosomal_L9_C"/>
    <property type="match status" value="1"/>
</dbReference>
<dbReference type="GO" id="GO:0003735">
    <property type="term" value="F:structural constituent of ribosome"/>
    <property type="evidence" value="ECO:0007669"/>
    <property type="project" value="InterPro"/>
</dbReference>
<evidence type="ECO:0000256" key="5">
    <source>
        <dbReference type="ARBA" id="ARBA00023274"/>
    </source>
</evidence>
<comment type="similarity">
    <text evidence="1 7">Belongs to the bacterial ribosomal protein bL9 family.</text>
</comment>
<gene>
    <name evidence="7" type="primary">rplI</name>
    <name evidence="9" type="ORF">ENV60_00740</name>
</gene>
<dbReference type="HAMAP" id="MF_00503">
    <property type="entry name" value="Ribosomal_bL9"/>
    <property type="match status" value="1"/>
</dbReference>
<dbReference type="InterPro" id="IPR036935">
    <property type="entry name" value="Ribosomal_bL9_N_sf"/>
</dbReference>
<dbReference type="PANTHER" id="PTHR21368">
    <property type="entry name" value="50S RIBOSOMAL PROTEIN L9"/>
    <property type="match status" value="1"/>
</dbReference>
<keyword evidence="4 7" id="KW-0689">Ribosomal protein</keyword>
<evidence type="ECO:0000256" key="7">
    <source>
        <dbReference type="HAMAP-Rule" id="MF_00503"/>
    </source>
</evidence>
<dbReference type="GO" id="GO:1990904">
    <property type="term" value="C:ribonucleoprotein complex"/>
    <property type="evidence" value="ECO:0007669"/>
    <property type="project" value="UniProtKB-KW"/>
</dbReference>
<dbReference type="SUPFAM" id="SSF55658">
    <property type="entry name" value="L9 N-domain-like"/>
    <property type="match status" value="1"/>
</dbReference>